<dbReference type="InterPro" id="IPR009081">
    <property type="entry name" value="PP-bd_ACP"/>
</dbReference>
<dbReference type="Gene3D" id="3.40.50.12780">
    <property type="entry name" value="N-terminal domain of ligase-like"/>
    <property type="match status" value="1"/>
</dbReference>
<dbReference type="SMART" id="SM01294">
    <property type="entry name" value="PKS_PP_betabranch"/>
    <property type="match status" value="1"/>
</dbReference>
<dbReference type="GO" id="GO:0005829">
    <property type="term" value="C:cytosol"/>
    <property type="evidence" value="ECO:0007669"/>
    <property type="project" value="TreeGrafter"/>
</dbReference>
<dbReference type="GO" id="GO:0003824">
    <property type="term" value="F:catalytic activity"/>
    <property type="evidence" value="ECO:0007669"/>
    <property type="project" value="UniProtKB-KW"/>
</dbReference>
<dbReference type="InterPro" id="IPR010060">
    <property type="entry name" value="NRPS_synth"/>
</dbReference>
<name>A0A977KSG2_9CYAN</name>
<dbReference type="FunFam" id="2.30.38.10:FF:000001">
    <property type="entry name" value="Non-ribosomal peptide synthetase PvdI"/>
    <property type="match status" value="2"/>
</dbReference>
<dbReference type="CDD" id="cd19534">
    <property type="entry name" value="E_NRPS"/>
    <property type="match status" value="1"/>
</dbReference>
<dbReference type="GO" id="GO:0008610">
    <property type="term" value="P:lipid biosynthetic process"/>
    <property type="evidence" value="ECO:0007669"/>
    <property type="project" value="UniProtKB-ARBA"/>
</dbReference>
<accession>A0A977KSG2</accession>
<dbReference type="Gene3D" id="2.30.38.10">
    <property type="entry name" value="Luciferase, Domain 3"/>
    <property type="match status" value="1"/>
</dbReference>
<dbReference type="GO" id="GO:0043041">
    <property type="term" value="P:amino acid activation for nonribosomal peptide biosynthetic process"/>
    <property type="evidence" value="ECO:0007669"/>
    <property type="project" value="TreeGrafter"/>
</dbReference>
<dbReference type="InterPro" id="IPR023213">
    <property type="entry name" value="CAT-like_dom_sf"/>
</dbReference>
<keyword evidence="6" id="KW-0045">Antibiotic biosynthesis</keyword>
<evidence type="ECO:0000256" key="5">
    <source>
        <dbReference type="ARBA" id="ARBA00022737"/>
    </source>
</evidence>
<keyword evidence="5" id="KW-0677">Repeat</keyword>
<evidence type="ECO:0000259" key="7">
    <source>
        <dbReference type="PROSITE" id="PS50075"/>
    </source>
</evidence>
<dbReference type="Gene3D" id="3.30.559.30">
    <property type="entry name" value="Nonribosomal peptide synthetase, condensation domain"/>
    <property type="match status" value="2"/>
</dbReference>
<dbReference type="InterPro" id="IPR020806">
    <property type="entry name" value="PKS_PP-bd"/>
</dbReference>
<dbReference type="NCBIfam" id="NF003417">
    <property type="entry name" value="PRK04813.1"/>
    <property type="match status" value="2"/>
</dbReference>
<gene>
    <name evidence="8" type="ORF">KA717_23130</name>
</gene>
<keyword evidence="3" id="KW-0596">Phosphopantetheine</keyword>
<evidence type="ECO:0000313" key="8">
    <source>
        <dbReference type="EMBL" id="UXE58882.1"/>
    </source>
</evidence>
<dbReference type="Gene3D" id="3.30.300.30">
    <property type="match status" value="2"/>
</dbReference>
<feature type="domain" description="Carrier" evidence="7">
    <location>
        <begin position="522"/>
        <end position="597"/>
    </location>
</feature>
<dbReference type="Pfam" id="PF00501">
    <property type="entry name" value="AMP-binding"/>
    <property type="match status" value="2"/>
</dbReference>
<dbReference type="SUPFAM" id="SSF52777">
    <property type="entry name" value="CoA-dependent acyltransferases"/>
    <property type="match status" value="4"/>
</dbReference>
<evidence type="ECO:0000256" key="3">
    <source>
        <dbReference type="ARBA" id="ARBA00022450"/>
    </source>
</evidence>
<dbReference type="Gene3D" id="1.10.1200.10">
    <property type="entry name" value="ACP-like"/>
    <property type="match status" value="2"/>
</dbReference>
<dbReference type="GO" id="GO:0017000">
    <property type="term" value="P:antibiotic biosynthetic process"/>
    <property type="evidence" value="ECO:0007669"/>
    <property type="project" value="UniProtKB-KW"/>
</dbReference>
<evidence type="ECO:0000256" key="6">
    <source>
        <dbReference type="ARBA" id="ARBA00023194"/>
    </source>
</evidence>
<organism evidence="8">
    <name type="scientific">Woronichinia naegeliana WA131</name>
    <dbReference type="NCBI Taxonomy" id="2824559"/>
    <lineage>
        <taxon>Bacteria</taxon>
        <taxon>Bacillati</taxon>
        <taxon>Cyanobacteriota</taxon>
        <taxon>Cyanophyceae</taxon>
        <taxon>Synechococcales</taxon>
        <taxon>Coelosphaeriaceae</taxon>
        <taxon>Woronichinia</taxon>
    </lineage>
</organism>
<dbReference type="InterPro" id="IPR042099">
    <property type="entry name" value="ANL_N_sf"/>
</dbReference>
<dbReference type="InterPro" id="IPR010071">
    <property type="entry name" value="AA_adenyl_dom"/>
</dbReference>
<evidence type="ECO:0000256" key="4">
    <source>
        <dbReference type="ARBA" id="ARBA00022553"/>
    </source>
</evidence>
<dbReference type="InterPro" id="IPR025110">
    <property type="entry name" value="AMP-bd_C"/>
</dbReference>
<dbReference type="Pfam" id="PF00668">
    <property type="entry name" value="Condensation"/>
    <property type="match status" value="2"/>
</dbReference>
<dbReference type="KEGG" id="wna:KA717_23130"/>
<reference evidence="8" key="1">
    <citation type="submission" date="2021-04" db="EMBL/GenBank/DDBJ databases">
        <title>Genome sequence of Woronichinia naegeliana from Washington state freshwater lake bloom.</title>
        <authorList>
            <person name="Dreher T.W."/>
        </authorList>
    </citation>
    <scope>NUCLEOTIDE SEQUENCE</scope>
    <source>
        <strain evidence="8">WA131</strain>
    </source>
</reference>
<dbReference type="FunFam" id="3.40.50.980:FF:000001">
    <property type="entry name" value="Non-ribosomal peptide synthetase"/>
    <property type="match status" value="2"/>
</dbReference>
<dbReference type="NCBIfam" id="TIGR01733">
    <property type="entry name" value="AA-adenyl-dom"/>
    <property type="match status" value="2"/>
</dbReference>
<dbReference type="InterPro" id="IPR001242">
    <property type="entry name" value="Condensation_dom"/>
</dbReference>
<dbReference type="InterPro" id="IPR020845">
    <property type="entry name" value="AMP-binding_CS"/>
</dbReference>
<dbReference type="FunFam" id="3.40.50.12780:FF:000012">
    <property type="entry name" value="Non-ribosomal peptide synthetase"/>
    <property type="match status" value="2"/>
</dbReference>
<keyword evidence="4" id="KW-0597">Phosphoprotein</keyword>
<dbReference type="FunFam" id="1.10.1200.10:FF:000005">
    <property type="entry name" value="Nonribosomal peptide synthetase 1"/>
    <property type="match status" value="2"/>
</dbReference>
<dbReference type="Pfam" id="PF13193">
    <property type="entry name" value="AMP-binding_C"/>
    <property type="match status" value="2"/>
</dbReference>
<dbReference type="GO" id="GO:0031177">
    <property type="term" value="F:phosphopantetheine binding"/>
    <property type="evidence" value="ECO:0007669"/>
    <property type="project" value="InterPro"/>
</dbReference>
<dbReference type="FunFam" id="3.30.559.10:FF:000012">
    <property type="entry name" value="Non-ribosomal peptide synthetase"/>
    <property type="match status" value="1"/>
</dbReference>
<protein>
    <submittedName>
        <fullName evidence="8">Amino acid adenylation domain-containing protein</fullName>
    </submittedName>
</protein>
<sequence>MFKQYIHQLFESQVERAPEAVAILSEQGQLTYGELNTKANQLAHYLRTLGVKSETLVGLCVDRSLEMIIGLLGILKAGGAYVPLDPAYPKERLTYMVQDAQISVLVTQAQWSNLMADYEGQVVCLDSQWEEIASYGQENLVNTVNPENLAYVIYTSGSTGKPKGVMIEHQSLVNFIKLAIAQYQMTTSDRWLQFSSISFDMAAEDIYVSLCSGATLVLRTEEMISSIPLFVQKSQDWQITVWDLPTAYWHLLVSELVKSKIALPDSLRLVIIGGERVQPELVRMWFKNIGNFPELVNGYGPTEATIAVTICRLQQLTESQRNRAEIPIGKSLGENISIYVLDETLKIVPTETPGEIYIGGAAVARGYLNRPELTAEKFIQAPFNPSERLYKTGDLGKYLADGNLEYVGRIDHQVKINGFRIELGEIETVLLQHHQVAQTVVIDRADTLGNKQLVAYLVPHATEENLTVTLQQFLKDKLPSYMIPGTFVVLDELPLTPNGKIDRKALPIPDYDGSDRQTPFIAPRNHQEEKLANIWHQVFGLEKIGVNDNFFHLGGHSLIATQILSRIRDIFQAEVSFKQLLENPTIGDLSQTIVQQQQVKKTTSFKTIQPIARDGYLPVSFAQERVYFIEQLAPSVTAYQFQESLRIKGFLDVSILEKSISEILSRHEIFRTTFPAIAGKLVQVIHPPEPVKLPVIDLQNIPKDKQEEEVEKLTEQAVHKPFDISQLPLIRWTLLKLNEQEWVLIHVEHHMVHDGWSFNLFLKELVTLYQAFSQGKPSPLSEPSLQFVDFAHWQREWTKTEEAKTQLNYWHQKLAGSPPLLELPYDRPRPTEQTYGGGRVRVDLPLDICQPLRSLGRREGVTLFMSMFAVFVAQIYRYTGQEDICVGSGVANRRLRETEGLIGMIVNNIVLRTDVSGNPTFKQLLEQVRQVTLEGYAHEDLPFDKVVEVLKPVRHLSYNPLFQVMFSFHDAQLPDLNLPGLTIKQNEALTNNSAKFDLDIVVIPRSEQRVGRNSATETKGIETEGITMVWEYNTDLFDESTINRMVEDYQTLLQGILANPNQKLSQYSLLTEQQKHQLLVEWNNTQAEYPKVKGIHQLFEEQVKKTPEAIAVIFEDQYLSYQQLNEQANQLAHYLQTLGVEPDNLVGIFLERSLEMFIGLLGILKAGGAYLPLDPTYPEDRLAYMVNDAQISTIVTLEKWANLATQQELNWVCLDSQKDIIAQQSSSNMDVAIEAKNLAYVIYTSGSTGQPKGVLIEHQSLINFTKSAIEKYEITGQDTVLQFASINFDAAAEEIYPCLSRGGTLVLRTEEMMKSVSAFIQESQKKEVTVWDLPTAYWHLLVSEITQENLQLPPSLRLVILGGERLLPERVKMWQEYVGQYPQLVNSYGPTESTVVSTLHYLEEIPVNQPEIPIGKPIDNVQVYILDQYLQLMPVGVPGELHIGGLGVARGYLNRPELTVEKFINNPFKAGEKLYKTGDLVRYKFNGNLEFLGRIDSQVKIRGFRIELTEIEAVLNQYPAIKQSVVIAREDNPGIKRLVAYLVGNKNQNTIEEIRYYLKQKLPPYMVPSAFVFLEEIPITTNGKVDHRALPIPEMTPSLAGEFTAPKTPIEEHLTAIWAEVLRLEKVGIHDNFFELGGDSIISIQMISKANQMGLKLSPKQLFQYQTIAELATVVGTDKQIKANQGLVTGMIPLTPIQHWLFEQDLPDVNYFNQSALMEVPSTVNPELLKQVIQALLNHHDALRLRYIQENESLTQVNDPAKDVVPLTVVDLSQLSPNEQKTAIIAKDEETQRSLNLTTGEIVKVVLFNLGNEQPSQLLIVIHHLAIDGISWRILLEDLATAYQQISQVQEIKLPLKTTSFQDWSNQLVIYSQSEKLQQERNYWLSQLTEEIASLPIDYPWTQESNQLSSAKAFQLFLNEEETRSLLQDVPGVYNTQINDVLLTALLESFSQWTGEKSLIVDLEGHGREDLFEVIDLSRTVGWFTTLFPVRLEGSQTGQLPETLKSVKEQLRRLPNRGIGYGVLKYLSKNGEINQQFENLTKAQVSFNYLGQFDQVLSASGVLGEVKEWKTERSLVGDRSHLLEISGLIRSQKLEMQFVYSEKVHQRDTIERLANGFMSALKSLIIHCQSSQDKGYTPSDFSAAQVSQEQLDKFLSKINQKKSKKGSV</sequence>
<dbReference type="EMBL" id="CP073041">
    <property type="protein sequence ID" value="UXE58882.1"/>
    <property type="molecule type" value="Genomic_DNA"/>
</dbReference>
<evidence type="ECO:0000256" key="1">
    <source>
        <dbReference type="ARBA" id="ARBA00001957"/>
    </source>
</evidence>
<evidence type="ECO:0000256" key="2">
    <source>
        <dbReference type="ARBA" id="ARBA00006432"/>
    </source>
</evidence>
<comment type="similarity">
    <text evidence="2">Belongs to the ATP-dependent AMP-binding enzyme family.</text>
</comment>
<dbReference type="InterPro" id="IPR045851">
    <property type="entry name" value="AMP-bd_C_sf"/>
</dbReference>
<dbReference type="InterPro" id="IPR006162">
    <property type="entry name" value="Ppantetheine_attach_site"/>
</dbReference>
<dbReference type="PANTHER" id="PTHR45527:SF14">
    <property type="entry name" value="PLIPASTATIN SYNTHASE SUBUNIT B"/>
    <property type="match status" value="1"/>
</dbReference>
<dbReference type="InterPro" id="IPR036736">
    <property type="entry name" value="ACP-like_sf"/>
</dbReference>
<dbReference type="Gene3D" id="3.30.559.10">
    <property type="entry name" value="Chloramphenicol acetyltransferase-like domain"/>
    <property type="match status" value="2"/>
</dbReference>
<dbReference type="FunFam" id="3.30.300.30:FF:000010">
    <property type="entry name" value="Enterobactin synthetase component F"/>
    <property type="match status" value="2"/>
</dbReference>
<proteinExistence type="inferred from homology"/>
<dbReference type="SUPFAM" id="SSF56801">
    <property type="entry name" value="Acetyl-CoA synthetase-like"/>
    <property type="match status" value="2"/>
</dbReference>
<dbReference type="CDD" id="cd19531">
    <property type="entry name" value="LCL_NRPS-like"/>
    <property type="match status" value="1"/>
</dbReference>
<dbReference type="PROSITE" id="PS00012">
    <property type="entry name" value="PHOSPHOPANTETHEINE"/>
    <property type="match status" value="2"/>
</dbReference>
<dbReference type="Gene3D" id="3.40.50.980">
    <property type="match status" value="2"/>
</dbReference>
<dbReference type="PANTHER" id="PTHR45527">
    <property type="entry name" value="NONRIBOSOMAL PEPTIDE SYNTHETASE"/>
    <property type="match status" value="1"/>
</dbReference>
<dbReference type="SUPFAM" id="SSF47336">
    <property type="entry name" value="ACP-like"/>
    <property type="match status" value="2"/>
</dbReference>
<dbReference type="SMART" id="SM00823">
    <property type="entry name" value="PKS_PP"/>
    <property type="match status" value="2"/>
</dbReference>
<dbReference type="PROSITE" id="PS00455">
    <property type="entry name" value="AMP_BINDING"/>
    <property type="match status" value="2"/>
</dbReference>
<dbReference type="Proteomes" id="UP001065613">
    <property type="component" value="Chromosome"/>
</dbReference>
<dbReference type="InterPro" id="IPR000873">
    <property type="entry name" value="AMP-dep_synth/lig_dom"/>
</dbReference>
<dbReference type="PROSITE" id="PS50075">
    <property type="entry name" value="CARRIER"/>
    <property type="match status" value="2"/>
</dbReference>
<comment type="cofactor">
    <cofactor evidence="1">
        <name>pantetheine 4'-phosphate</name>
        <dbReference type="ChEBI" id="CHEBI:47942"/>
    </cofactor>
</comment>
<dbReference type="GO" id="GO:0044550">
    <property type="term" value="P:secondary metabolite biosynthetic process"/>
    <property type="evidence" value="ECO:0007669"/>
    <property type="project" value="UniProtKB-ARBA"/>
</dbReference>
<feature type="domain" description="Carrier" evidence="7">
    <location>
        <begin position="1605"/>
        <end position="1679"/>
    </location>
</feature>
<dbReference type="NCBIfam" id="TIGR01720">
    <property type="entry name" value="NRPS-para261"/>
    <property type="match status" value="1"/>
</dbReference>
<dbReference type="Pfam" id="PF00550">
    <property type="entry name" value="PP-binding"/>
    <property type="match status" value="2"/>
</dbReference>